<dbReference type="PANTHER" id="PTHR42754">
    <property type="entry name" value="ENDOGLUCANASE"/>
    <property type="match status" value="1"/>
</dbReference>
<dbReference type="Gene3D" id="2.120.10.30">
    <property type="entry name" value="TolB, C-terminal domain"/>
    <property type="match status" value="1"/>
</dbReference>
<evidence type="ECO:0008006" key="2">
    <source>
        <dbReference type="Google" id="ProtNLM"/>
    </source>
</evidence>
<evidence type="ECO:0000313" key="1">
    <source>
        <dbReference type="EMBL" id="GAG83365.1"/>
    </source>
</evidence>
<reference evidence="1" key="1">
    <citation type="journal article" date="2014" name="Front. Microbiol.">
        <title>High frequency of phylogenetically diverse reductive dehalogenase-homologous genes in deep subseafloor sedimentary metagenomes.</title>
        <authorList>
            <person name="Kawai M."/>
            <person name="Futagami T."/>
            <person name="Toyoda A."/>
            <person name="Takaki Y."/>
            <person name="Nishi S."/>
            <person name="Hori S."/>
            <person name="Arai W."/>
            <person name="Tsubouchi T."/>
            <person name="Morono Y."/>
            <person name="Uchiyama I."/>
            <person name="Ito T."/>
            <person name="Fujiyama A."/>
            <person name="Inagaki F."/>
            <person name="Takami H."/>
        </authorList>
    </citation>
    <scope>NUCLEOTIDE SEQUENCE</scope>
    <source>
        <strain evidence="1">Expedition CK06-06</strain>
    </source>
</reference>
<feature type="non-terminal residue" evidence="1">
    <location>
        <position position="252"/>
    </location>
</feature>
<comment type="caution">
    <text evidence="1">The sequence shown here is derived from an EMBL/GenBank/DDBJ whole genome shotgun (WGS) entry which is preliminary data.</text>
</comment>
<dbReference type="InterPro" id="IPR011042">
    <property type="entry name" value="6-blade_b-propeller_TolB-like"/>
</dbReference>
<name>X1AL94_9ZZZZ</name>
<dbReference type="InterPro" id="IPR010620">
    <property type="entry name" value="SBBP_repeat"/>
</dbReference>
<dbReference type="PANTHER" id="PTHR42754:SF1">
    <property type="entry name" value="LIPOPROTEIN"/>
    <property type="match status" value="1"/>
</dbReference>
<dbReference type="SUPFAM" id="SSF101898">
    <property type="entry name" value="NHL repeat"/>
    <property type="match status" value="1"/>
</dbReference>
<sequence length="252" mass="27767">MKQWNLTWGGSDFDEGYALTVDNSDDVYLAGNTYGFGAGNSDLVLVKYDSLGMQQWNRTWGGSNYDYGNGIAVDSSDNIYLTGQTNSFGAGSSDMVLVKYDSSGLQQWNRTWGGSLGDSGNAITVDSLDNIYIVGGTSSFGDIYGDIVIVKYDGSGVIQWYRTWGGALDDYGMGIAIDSLDNIYLGGYTYSVDMFLVKYAPDIINPVINIHKPTQNEKFREQSPDYNISIIEENLEGFWYTIDSGTTNYTIN</sequence>
<dbReference type="EMBL" id="BART01012629">
    <property type="protein sequence ID" value="GAG83365.1"/>
    <property type="molecule type" value="Genomic_DNA"/>
</dbReference>
<proteinExistence type="predicted"/>
<dbReference type="AlphaFoldDB" id="X1AL94"/>
<gene>
    <name evidence="1" type="ORF">S01H4_26253</name>
</gene>
<dbReference type="Pfam" id="PF06739">
    <property type="entry name" value="SBBP"/>
    <property type="match status" value="2"/>
</dbReference>
<accession>X1AL94</accession>
<organism evidence="1">
    <name type="scientific">marine sediment metagenome</name>
    <dbReference type="NCBI Taxonomy" id="412755"/>
    <lineage>
        <taxon>unclassified sequences</taxon>
        <taxon>metagenomes</taxon>
        <taxon>ecological metagenomes</taxon>
    </lineage>
</organism>
<protein>
    <recommendedName>
        <fullName evidence="2">Bulb-type lectin domain-containing protein</fullName>
    </recommendedName>
</protein>